<accession>A0ABQ5H3D9</accession>
<gene>
    <name evidence="2" type="ORF">Tco_1056742</name>
</gene>
<reference evidence="2" key="2">
    <citation type="submission" date="2022-01" db="EMBL/GenBank/DDBJ databases">
        <authorList>
            <person name="Yamashiro T."/>
            <person name="Shiraishi A."/>
            <person name="Satake H."/>
            <person name="Nakayama K."/>
        </authorList>
    </citation>
    <scope>NUCLEOTIDE SEQUENCE</scope>
</reference>
<feature type="compositionally biased region" description="Basic and acidic residues" evidence="1">
    <location>
        <begin position="217"/>
        <end position="250"/>
    </location>
</feature>
<sequence length="565" mass="65179">MTFGGNTRDLGSFGEETDKTTTLQQILEEVVHTECGDGVTKSETLNVIHLRLSDLEKEVKEVKNVDHSSALLSKIKSKVPNAVKEYLGTSLDDALYKVLKKHDADIIKEFSVPTEIVERLTQQYLPHPKNKALYHALMESIFKYEDTMDKGVADELKKRKPNDADKDEGPSAGSDRGLKRQRTSKGTETYKKTYITKDSSKGKSLATSSKSSKSGKSAKDQGEDLGKTDEQPNDEHVPKNDWYKKSKADTSPDLEWNEGKSVDDGPEQRLAYNLLKGTCKSYVKLDYTMEECYRAFYEQLDWNNPEGHRFDFFFNNDLEYLRGGRNDKKYTASMTKSKAAWYELKGIEYMVPNLWSLHDVYSTKRILSVISVKVNEWYGYGHLEEIVVKRADKQLYTFKEGNFKRLHLNDIKDMLLLIVQNKLNNLDGNVVVHLAASLRMFARRTVIQARVEDLQLGVESYQKKLNFTKLRTRDVDMSRRLAYTTLSNTQCVIYEDNLKRKRFMRADELHKFSDGTLISVHDTLSQILHELHLRAINQKLLDRRIMRSLEKFVGGREYEEDLRLL</sequence>
<feature type="compositionally biased region" description="Low complexity" evidence="1">
    <location>
        <begin position="202"/>
        <end position="215"/>
    </location>
</feature>
<dbReference type="Proteomes" id="UP001151760">
    <property type="component" value="Unassembled WGS sequence"/>
</dbReference>
<name>A0ABQ5H3D9_9ASTR</name>
<reference evidence="2" key="1">
    <citation type="journal article" date="2022" name="Int. J. Mol. Sci.">
        <title>Draft Genome of Tanacetum Coccineum: Genomic Comparison of Closely Related Tanacetum-Family Plants.</title>
        <authorList>
            <person name="Yamashiro T."/>
            <person name="Shiraishi A."/>
            <person name="Nakayama K."/>
            <person name="Satake H."/>
        </authorList>
    </citation>
    <scope>NUCLEOTIDE SEQUENCE</scope>
</reference>
<evidence type="ECO:0000313" key="3">
    <source>
        <dbReference type="Proteomes" id="UP001151760"/>
    </source>
</evidence>
<keyword evidence="3" id="KW-1185">Reference proteome</keyword>
<protein>
    <submittedName>
        <fullName evidence="2">Uncharacterized protein</fullName>
    </submittedName>
</protein>
<feature type="compositionally biased region" description="Basic and acidic residues" evidence="1">
    <location>
        <begin position="155"/>
        <end position="169"/>
    </location>
</feature>
<dbReference type="EMBL" id="BQNB010019164">
    <property type="protein sequence ID" value="GJT82400.1"/>
    <property type="molecule type" value="Genomic_DNA"/>
</dbReference>
<comment type="caution">
    <text evidence="2">The sequence shown here is derived from an EMBL/GenBank/DDBJ whole genome shotgun (WGS) entry which is preliminary data.</text>
</comment>
<proteinExistence type="predicted"/>
<evidence type="ECO:0000256" key="1">
    <source>
        <dbReference type="SAM" id="MobiDB-lite"/>
    </source>
</evidence>
<feature type="region of interest" description="Disordered" evidence="1">
    <location>
        <begin position="155"/>
        <end position="262"/>
    </location>
</feature>
<organism evidence="2 3">
    <name type="scientific">Tanacetum coccineum</name>
    <dbReference type="NCBI Taxonomy" id="301880"/>
    <lineage>
        <taxon>Eukaryota</taxon>
        <taxon>Viridiplantae</taxon>
        <taxon>Streptophyta</taxon>
        <taxon>Embryophyta</taxon>
        <taxon>Tracheophyta</taxon>
        <taxon>Spermatophyta</taxon>
        <taxon>Magnoliopsida</taxon>
        <taxon>eudicotyledons</taxon>
        <taxon>Gunneridae</taxon>
        <taxon>Pentapetalae</taxon>
        <taxon>asterids</taxon>
        <taxon>campanulids</taxon>
        <taxon>Asterales</taxon>
        <taxon>Asteraceae</taxon>
        <taxon>Asteroideae</taxon>
        <taxon>Anthemideae</taxon>
        <taxon>Anthemidinae</taxon>
        <taxon>Tanacetum</taxon>
    </lineage>
</organism>
<evidence type="ECO:0000313" key="2">
    <source>
        <dbReference type="EMBL" id="GJT82400.1"/>
    </source>
</evidence>